<dbReference type="Pfam" id="PF02661">
    <property type="entry name" value="Fic"/>
    <property type="match status" value="1"/>
</dbReference>
<gene>
    <name evidence="4" type="ORF">CF123_18800</name>
</gene>
<feature type="binding site" evidence="2">
    <location>
        <begin position="285"/>
        <end position="292"/>
    </location>
    <ligand>
        <name>ATP</name>
        <dbReference type="ChEBI" id="CHEBI:30616"/>
    </ligand>
</feature>
<dbReference type="AlphaFoldDB" id="A0AAX2UNX6"/>
<dbReference type="Gene3D" id="1.10.10.10">
    <property type="entry name" value="Winged helix-like DNA-binding domain superfamily/Winged helix DNA-binding domain"/>
    <property type="match status" value="1"/>
</dbReference>
<dbReference type="EMBL" id="PDXJ01000026">
    <property type="protein sequence ID" value="TND51917.1"/>
    <property type="molecule type" value="Genomic_DNA"/>
</dbReference>
<dbReference type="PANTHER" id="PTHR13504:SF38">
    <property type="entry name" value="FIDO DOMAIN-CONTAINING PROTEIN"/>
    <property type="match status" value="1"/>
</dbReference>
<dbReference type="SUPFAM" id="SSF46785">
    <property type="entry name" value="Winged helix' DNA-binding domain"/>
    <property type="match status" value="1"/>
</dbReference>
<dbReference type="InterPro" id="IPR036388">
    <property type="entry name" value="WH-like_DNA-bd_sf"/>
</dbReference>
<dbReference type="PROSITE" id="PS51459">
    <property type="entry name" value="FIDO"/>
    <property type="match status" value="1"/>
</dbReference>
<dbReference type="InterPro" id="IPR040198">
    <property type="entry name" value="Fido_containing"/>
</dbReference>
<evidence type="ECO:0000256" key="1">
    <source>
        <dbReference type="PIRSR" id="PIRSR640198-1"/>
    </source>
</evidence>
<accession>A0AAX2UNX6</accession>
<keyword evidence="2" id="KW-0547">Nucleotide-binding</keyword>
<dbReference type="PANTHER" id="PTHR13504">
    <property type="entry name" value="FIDO DOMAIN-CONTAINING PROTEIN DDB_G0283145"/>
    <property type="match status" value="1"/>
</dbReference>
<keyword evidence="2" id="KW-0067">ATP-binding</keyword>
<dbReference type="CDD" id="cd00090">
    <property type="entry name" value="HTH_ARSR"/>
    <property type="match status" value="1"/>
</dbReference>
<feature type="domain" description="Fido" evidence="3">
    <location>
        <begin position="189"/>
        <end position="346"/>
    </location>
</feature>
<comment type="caution">
    <text evidence="4">The sequence shown here is derived from an EMBL/GenBank/DDBJ whole genome shotgun (WGS) entry which is preliminary data.</text>
</comment>
<dbReference type="SUPFAM" id="SSF140931">
    <property type="entry name" value="Fic-like"/>
    <property type="match status" value="1"/>
</dbReference>
<sequence length="504" mass="57024">MLRKPPKFGKGEFIESMALAVSAGREHASAYVDHMQPCDEKGRYLSYHDFYFRIKKPIDPRLAWQFKKMARTTQSFFVMNVGEDMDKATLYLTPTIHRITSLVDKTATTAAMNWMKKDVQESKYVEFMLDELIAEEAISSSQLEGAATTTIVAKDMIRQKRAPRTPDERMVIGNFEMMRFALVNKDKPLTIELILDMHRCGVAGIEDGKYTPGAFRTGDNVEVVDGDDNVVHTPPPAAGILTRLQRLCDWANEHHDEANGPTFLHPLLKAIVLHFNIGFEHPFNDGNGRVARSLFYWFMFKSGYEAFQYIAISTLLKEAPKAYGVSYVHTETDDMDLTYFVEYQCSVIERAIKRFTEAYERGLTEVQDSESFAGSLVREKREKEATVVASMIEKYRKTGVTVKEVAEKLGVSYNTAAKAIKSLENKGIMRLEGEGRLAHYRIISSHYSEYSSSNADPLSREGTDISDIDVAGIKRVWTKHIGVDEQGQITDETVQDPKKKSAPK</sequence>
<feature type="binding site" evidence="2">
    <location>
        <begin position="223"/>
        <end position="232"/>
    </location>
    <ligand>
        <name>ATP</name>
        <dbReference type="ChEBI" id="CHEBI:30616"/>
    </ligand>
</feature>
<dbReference type="Proteomes" id="UP000796104">
    <property type="component" value="Unassembled WGS sequence"/>
</dbReference>
<reference evidence="4" key="1">
    <citation type="submission" date="2017-10" db="EMBL/GenBank/DDBJ databases">
        <authorList>
            <person name="Colston S.M."/>
            <person name="Graf J."/>
        </authorList>
    </citation>
    <scope>NUCLEOTIDE SEQUENCE</scope>
    <source>
        <strain evidence="4">BAQ071013-135</strain>
    </source>
</reference>
<name>A0AAX2UNX6_AERVE</name>
<evidence type="ECO:0000313" key="5">
    <source>
        <dbReference type="Proteomes" id="UP000796104"/>
    </source>
</evidence>
<dbReference type="InterPro" id="IPR003812">
    <property type="entry name" value="Fido"/>
</dbReference>
<dbReference type="GO" id="GO:0005524">
    <property type="term" value="F:ATP binding"/>
    <property type="evidence" value="ECO:0007669"/>
    <property type="project" value="UniProtKB-KW"/>
</dbReference>
<organism evidence="4 5">
    <name type="scientific">Aeromonas veronii</name>
    <dbReference type="NCBI Taxonomy" id="654"/>
    <lineage>
        <taxon>Bacteria</taxon>
        <taxon>Pseudomonadati</taxon>
        <taxon>Pseudomonadota</taxon>
        <taxon>Gammaproteobacteria</taxon>
        <taxon>Aeromonadales</taxon>
        <taxon>Aeromonadaceae</taxon>
        <taxon>Aeromonas</taxon>
    </lineage>
</organism>
<protein>
    <submittedName>
        <fullName evidence="4">Cell filamentation protein Fic</fullName>
    </submittedName>
</protein>
<dbReference type="InterPro" id="IPR011991">
    <property type="entry name" value="ArsR-like_HTH"/>
</dbReference>
<evidence type="ECO:0000313" key="4">
    <source>
        <dbReference type="EMBL" id="TND51917.1"/>
    </source>
</evidence>
<feature type="active site" evidence="1">
    <location>
        <position position="281"/>
    </location>
</feature>
<evidence type="ECO:0000259" key="3">
    <source>
        <dbReference type="PROSITE" id="PS51459"/>
    </source>
</evidence>
<proteinExistence type="predicted"/>
<dbReference type="Gene3D" id="1.10.3290.10">
    <property type="entry name" value="Fido-like domain"/>
    <property type="match status" value="1"/>
</dbReference>
<dbReference type="RefSeq" id="WP_139495348.1">
    <property type="nucleotide sequence ID" value="NZ_AP027934.1"/>
</dbReference>
<dbReference type="Pfam" id="PF08279">
    <property type="entry name" value="HTH_11"/>
    <property type="match status" value="1"/>
</dbReference>
<reference evidence="4" key="2">
    <citation type="journal article" date="2019" name="PLoS ONE">
        <title>Identification and characterization of putative Aeromonas spp. T3SS effectors.</title>
        <authorList>
            <person name="Rangel L.T."/>
            <person name="Marden J."/>
            <person name="Colston S."/>
            <person name="Setubal J.C."/>
            <person name="Graf J."/>
            <person name="Gogarten J.P."/>
        </authorList>
    </citation>
    <scope>NUCLEOTIDE SEQUENCE</scope>
    <source>
        <strain evidence="4">BAQ071013-135</strain>
    </source>
</reference>
<dbReference type="InterPro" id="IPR013196">
    <property type="entry name" value="HTH_11"/>
</dbReference>
<dbReference type="InterPro" id="IPR036390">
    <property type="entry name" value="WH_DNA-bd_sf"/>
</dbReference>
<dbReference type="InterPro" id="IPR036597">
    <property type="entry name" value="Fido-like_dom_sf"/>
</dbReference>
<dbReference type="GO" id="GO:0006355">
    <property type="term" value="P:regulation of DNA-templated transcription"/>
    <property type="evidence" value="ECO:0007669"/>
    <property type="project" value="UniProtKB-ARBA"/>
</dbReference>
<evidence type="ECO:0000256" key="2">
    <source>
        <dbReference type="PIRSR" id="PIRSR640198-2"/>
    </source>
</evidence>